<accession>A0ABQ1UWQ2</accession>
<dbReference type="RefSeq" id="WP_137401606.1">
    <property type="nucleotide sequence ID" value="NZ_BMIU01000006.1"/>
</dbReference>
<dbReference type="PRINTS" id="PR00081">
    <property type="entry name" value="GDHRDH"/>
</dbReference>
<dbReference type="PRINTS" id="PR00080">
    <property type="entry name" value="SDRFAMILY"/>
</dbReference>
<evidence type="ECO:0000313" key="3">
    <source>
        <dbReference type="Proteomes" id="UP000647339"/>
    </source>
</evidence>
<protein>
    <submittedName>
        <fullName evidence="2">NAD-dependent epimerase</fullName>
    </submittedName>
</protein>
<evidence type="ECO:0000313" key="2">
    <source>
        <dbReference type="EMBL" id="GGF28020.1"/>
    </source>
</evidence>
<reference evidence="3" key="1">
    <citation type="journal article" date="2019" name="Int. J. Syst. Evol. Microbiol.">
        <title>The Global Catalogue of Microorganisms (GCM) 10K type strain sequencing project: providing services to taxonomists for standard genome sequencing and annotation.</title>
        <authorList>
            <consortium name="The Broad Institute Genomics Platform"/>
            <consortium name="The Broad Institute Genome Sequencing Center for Infectious Disease"/>
            <person name="Wu L."/>
            <person name="Ma J."/>
        </authorList>
    </citation>
    <scope>NUCLEOTIDE SEQUENCE [LARGE SCALE GENOMIC DNA]</scope>
    <source>
        <strain evidence="3">CGMCC 1.15407</strain>
    </source>
</reference>
<comment type="caution">
    <text evidence="2">The sequence shown here is derived from an EMBL/GenBank/DDBJ whole genome shotgun (WGS) entry which is preliminary data.</text>
</comment>
<dbReference type="Proteomes" id="UP000647339">
    <property type="component" value="Unassembled WGS sequence"/>
</dbReference>
<dbReference type="Gene3D" id="3.40.50.720">
    <property type="entry name" value="NAD(P)-binding Rossmann-like Domain"/>
    <property type="match status" value="1"/>
</dbReference>
<dbReference type="CDD" id="cd05233">
    <property type="entry name" value="SDR_c"/>
    <property type="match status" value="1"/>
</dbReference>
<comment type="similarity">
    <text evidence="1">Belongs to the short-chain dehydrogenases/reductases (SDR) family.</text>
</comment>
<keyword evidence="3" id="KW-1185">Reference proteome</keyword>
<evidence type="ECO:0000256" key="1">
    <source>
        <dbReference type="ARBA" id="ARBA00006484"/>
    </source>
</evidence>
<dbReference type="InterPro" id="IPR036291">
    <property type="entry name" value="NAD(P)-bd_dom_sf"/>
</dbReference>
<name>A0ABQ1UWQ2_9BACT</name>
<dbReference type="InterPro" id="IPR050259">
    <property type="entry name" value="SDR"/>
</dbReference>
<organism evidence="2 3">
    <name type="scientific">Echinicola rosea</name>
    <dbReference type="NCBI Taxonomy" id="1807691"/>
    <lineage>
        <taxon>Bacteria</taxon>
        <taxon>Pseudomonadati</taxon>
        <taxon>Bacteroidota</taxon>
        <taxon>Cytophagia</taxon>
        <taxon>Cytophagales</taxon>
        <taxon>Cyclobacteriaceae</taxon>
        <taxon>Echinicola</taxon>
    </lineage>
</organism>
<sequence>MNISLESQRILVTGASRGIGHAIAKQLSASGAEVLIHYHKNQAAAKALQQQLPHTSHIVPCDLGDLKQVKGWIPRLVDKYGKIDAVINNAGIAVSVSDEAPTDQWTATWLRTMTVNVNALAVITKEFVQHSRLNKNGRVVNISSRAAFRGDTPEYLAYASSKSALVGFTRSVARYYGKEGIRAFIIAPGFVRTDMAQDFMDQYGEDFALNDIALDRLTEPKDIAPMVCLLVSGLADHATGSTIDMNAGSYVH</sequence>
<dbReference type="EMBL" id="BMIU01000006">
    <property type="protein sequence ID" value="GGF28020.1"/>
    <property type="molecule type" value="Genomic_DNA"/>
</dbReference>
<dbReference type="Pfam" id="PF13561">
    <property type="entry name" value="adh_short_C2"/>
    <property type="match status" value="1"/>
</dbReference>
<dbReference type="InterPro" id="IPR002347">
    <property type="entry name" value="SDR_fam"/>
</dbReference>
<gene>
    <name evidence="2" type="ORF">GCM10011339_15190</name>
</gene>
<dbReference type="SUPFAM" id="SSF51735">
    <property type="entry name" value="NAD(P)-binding Rossmann-fold domains"/>
    <property type="match status" value="1"/>
</dbReference>
<dbReference type="PANTHER" id="PTHR42879">
    <property type="entry name" value="3-OXOACYL-(ACYL-CARRIER-PROTEIN) REDUCTASE"/>
    <property type="match status" value="1"/>
</dbReference>
<dbReference type="PANTHER" id="PTHR42879:SF2">
    <property type="entry name" value="3-OXOACYL-[ACYL-CARRIER-PROTEIN] REDUCTASE FABG"/>
    <property type="match status" value="1"/>
</dbReference>
<proteinExistence type="inferred from homology"/>